<proteinExistence type="predicted"/>
<reference evidence="3" key="1">
    <citation type="submission" date="2005-07" db="EMBL/GenBank/DDBJ databases">
        <title>Complete sequence of Thermobifida fusca YX.</title>
        <authorList>
            <consortium name="US DOE Joint Genome Institute"/>
            <person name="Copeland A."/>
            <person name="Lucas S."/>
            <person name="Lapidus A."/>
            <person name="Barry K."/>
            <person name="Detter J.C."/>
            <person name="Glavina T."/>
            <person name="Hammon N."/>
            <person name="Israni S."/>
            <person name="Pitluck S."/>
            <person name="Di Bartolo G."/>
            <person name="Chain P."/>
            <person name="Schmutz J."/>
            <person name="Larimer F."/>
            <person name="Land M."/>
            <person name="Lykidis A."/>
            <person name="Richardson P."/>
        </authorList>
    </citation>
    <scope>NUCLEOTIDE SEQUENCE</scope>
    <source>
        <strain evidence="3">YX</strain>
    </source>
</reference>
<dbReference type="GO" id="GO:0005525">
    <property type="term" value="F:GTP binding"/>
    <property type="evidence" value="ECO:0007669"/>
    <property type="project" value="InterPro"/>
</dbReference>
<dbReference type="EMBL" id="CP000088">
    <property type="protein sequence ID" value="AAZ55231.1"/>
    <property type="molecule type" value="Genomic_DNA"/>
</dbReference>
<organism evidence="3">
    <name type="scientific">Thermobifida fusca (strain YX)</name>
    <dbReference type="NCBI Taxonomy" id="269800"/>
    <lineage>
        <taxon>Bacteria</taxon>
        <taxon>Bacillati</taxon>
        <taxon>Actinomycetota</taxon>
        <taxon>Actinomycetes</taxon>
        <taxon>Streptosporangiales</taxon>
        <taxon>Nocardiopsidaceae</taxon>
        <taxon>Thermobifida</taxon>
    </lineage>
</organism>
<dbReference type="Gene3D" id="3.40.50.300">
    <property type="entry name" value="P-loop containing nucleotide triphosphate hydrolases"/>
    <property type="match status" value="1"/>
</dbReference>
<feature type="domain" description="G" evidence="2">
    <location>
        <begin position="33"/>
        <end position="135"/>
    </location>
</feature>
<protein>
    <submittedName>
        <fullName evidence="3">Similar to GTPase</fullName>
    </submittedName>
</protein>
<dbReference type="AlphaFoldDB" id="Q47QN8"/>
<dbReference type="STRING" id="269800.Tfu_1193"/>
<name>Q47QN8_THEFY</name>
<dbReference type="HOGENOM" id="CLU_640809_0_0_11"/>
<dbReference type="PANTHER" id="PTHR42714:SF2">
    <property type="entry name" value="TRNA MODIFICATION GTPASE GTPBP3, MITOCHONDRIAL"/>
    <property type="match status" value="1"/>
</dbReference>
<dbReference type="InterPro" id="IPR027417">
    <property type="entry name" value="P-loop_NTPase"/>
</dbReference>
<dbReference type="PANTHER" id="PTHR42714">
    <property type="entry name" value="TRNA MODIFICATION GTPASE GTPBP3"/>
    <property type="match status" value="1"/>
</dbReference>
<evidence type="ECO:0000259" key="2">
    <source>
        <dbReference type="Pfam" id="PF01926"/>
    </source>
</evidence>
<gene>
    <name evidence="3" type="ordered locus">Tfu_1193</name>
</gene>
<dbReference type="RefSeq" id="WP_011291640.1">
    <property type="nucleotide sequence ID" value="NC_007333.1"/>
</dbReference>
<dbReference type="Pfam" id="PF01926">
    <property type="entry name" value="MMR_HSR1"/>
    <property type="match status" value="1"/>
</dbReference>
<dbReference type="GO" id="GO:0030488">
    <property type="term" value="P:tRNA methylation"/>
    <property type="evidence" value="ECO:0007669"/>
    <property type="project" value="TreeGrafter"/>
</dbReference>
<dbReference type="GO" id="GO:0005829">
    <property type="term" value="C:cytosol"/>
    <property type="evidence" value="ECO:0007669"/>
    <property type="project" value="TreeGrafter"/>
</dbReference>
<dbReference type="eggNOG" id="COG3596">
    <property type="taxonomic scope" value="Bacteria"/>
</dbReference>
<feature type="compositionally biased region" description="Basic and acidic residues" evidence="1">
    <location>
        <begin position="309"/>
        <end position="323"/>
    </location>
</feature>
<evidence type="ECO:0000313" key="3">
    <source>
        <dbReference type="EMBL" id="AAZ55231.1"/>
    </source>
</evidence>
<dbReference type="InterPro" id="IPR006073">
    <property type="entry name" value="GTP-bd"/>
</dbReference>
<feature type="compositionally biased region" description="Basic and acidic residues" evidence="1">
    <location>
        <begin position="363"/>
        <end position="392"/>
    </location>
</feature>
<dbReference type="GO" id="GO:0002098">
    <property type="term" value="P:tRNA wobble uridine modification"/>
    <property type="evidence" value="ECO:0007669"/>
    <property type="project" value="TreeGrafter"/>
</dbReference>
<evidence type="ECO:0000256" key="1">
    <source>
        <dbReference type="SAM" id="MobiDB-lite"/>
    </source>
</evidence>
<dbReference type="SUPFAM" id="SSF52540">
    <property type="entry name" value="P-loop containing nucleoside triphosphate hydrolases"/>
    <property type="match status" value="1"/>
</dbReference>
<feature type="region of interest" description="Disordered" evidence="1">
    <location>
        <begin position="307"/>
        <end position="392"/>
    </location>
</feature>
<accession>Q47QN8</accession>
<dbReference type="KEGG" id="tfu:Tfu_1193"/>
<feature type="compositionally biased region" description="Basic and acidic residues" evidence="1">
    <location>
        <begin position="330"/>
        <end position="341"/>
    </location>
</feature>
<sequence>MSAENMTDQEVEKFLEMLRQRGVQLPKQRKPNIVICGQTGVGKTTTINTLFGREVGAVGDFSRGSVTDTLYEWEAHGQYIDIVDLPGLGDTPKNDREYREMYRRRVAEADGFLVVVNPPRPFNSATKSTVDLLISCGVAPEQIVFAYNRLESITTLIEGERRSVRLNGIAGPATEADREAVERARQAFYQDLCEGIHGGRYRTRFSLDQIVPYDALHGWNIFVLLGQVVQRLPGETLASWDKAVSRGVQELQEREREQQLAERELLLRRKEKLLAQEKKALTQLARRLTQRAKKLDKRAEELAEWEQELTEREEALDERERRLSLTSSSQREKTAPPERSSRPQRLTPVSTPEPDPVEDDLEAERRSIQEDEERLKEREKAAAEIPRQHEEHKVTVRERIKNWFSKAVKVGAELAGRAVSYFLQAFSG</sequence>